<reference evidence="1" key="1">
    <citation type="submission" date="2014-09" db="EMBL/GenBank/DDBJ databases">
        <authorList>
            <person name="Magalhaes I.L.F."/>
            <person name="Oliveira U."/>
            <person name="Santos F.R."/>
            <person name="Vidigal T.H.D.A."/>
            <person name="Brescovit A.D."/>
            <person name="Santos A.J."/>
        </authorList>
    </citation>
    <scope>NUCLEOTIDE SEQUENCE</scope>
    <source>
        <tissue evidence="1">Shoot tissue taken approximately 20 cm above the soil surface</tissue>
    </source>
</reference>
<reference evidence="1" key="2">
    <citation type="journal article" date="2015" name="Data Brief">
        <title>Shoot transcriptome of the giant reed, Arundo donax.</title>
        <authorList>
            <person name="Barrero R.A."/>
            <person name="Guerrero F.D."/>
            <person name="Moolhuijzen P."/>
            <person name="Goolsby J.A."/>
            <person name="Tidwell J."/>
            <person name="Bellgard S.E."/>
            <person name="Bellgard M.I."/>
        </authorList>
    </citation>
    <scope>NUCLEOTIDE SEQUENCE</scope>
    <source>
        <tissue evidence="1">Shoot tissue taken approximately 20 cm above the soil surface</tissue>
    </source>
</reference>
<dbReference type="AlphaFoldDB" id="A0A0A8YRM9"/>
<name>A0A0A8YRM9_ARUDO</name>
<accession>A0A0A8YRM9</accession>
<evidence type="ECO:0000313" key="1">
    <source>
        <dbReference type="EMBL" id="JAD29539.1"/>
    </source>
</evidence>
<sequence length="17" mass="2104">MSEEEPCQLRQHRMTKT</sequence>
<protein>
    <submittedName>
        <fullName evidence="1">Uncharacterized protein</fullName>
    </submittedName>
</protein>
<dbReference type="EMBL" id="GBRH01268356">
    <property type="protein sequence ID" value="JAD29539.1"/>
    <property type="molecule type" value="Transcribed_RNA"/>
</dbReference>
<organism evidence="1">
    <name type="scientific">Arundo donax</name>
    <name type="common">Giant reed</name>
    <name type="synonym">Donax arundinaceus</name>
    <dbReference type="NCBI Taxonomy" id="35708"/>
    <lineage>
        <taxon>Eukaryota</taxon>
        <taxon>Viridiplantae</taxon>
        <taxon>Streptophyta</taxon>
        <taxon>Embryophyta</taxon>
        <taxon>Tracheophyta</taxon>
        <taxon>Spermatophyta</taxon>
        <taxon>Magnoliopsida</taxon>
        <taxon>Liliopsida</taxon>
        <taxon>Poales</taxon>
        <taxon>Poaceae</taxon>
        <taxon>PACMAD clade</taxon>
        <taxon>Arundinoideae</taxon>
        <taxon>Arundineae</taxon>
        <taxon>Arundo</taxon>
    </lineage>
</organism>
<proteinExistence type="predicted"/>